<feature type="binding site" evidence="11">
    <location>
        <position position="244"/>
    </location>
    <ligand>
        <name>[2Fe-2S] cluster</name>
        <dbReference type="ChEBI" id="CHEBI:190135"/>
    </ligand>
</feature>
<dbReference type="PROSITE" id="PS51384">
    <property type="entry name" value="FAD_FR"/>
    <property type="match status" value="1"/>
</dbReference>
<dbReference type="PIRSF" id="PIRSF006816">
    <property type="entry name" value="Cyc3_hyd_g"/>
    <property type="match status" value="1"/>
</dbReference>
<dbReference type="Proteomes" id="UP001165422">
    <property type="component" value="Unassembled WGS sequence"/>
</dbReference>
<dbReference type="CDD" id="cd06218">
    <property type="entry name" value="DHOD_e_trans"/>
    <property type="match status" value="1"/>
</dbReference>
<gene>
    <name evidence="11" type="primary">pyrK</name>
    <name evidence="13" type="ORF">LN736_00695</name>
</gene>
<comment type="cofactor">
    <cofactor evidence="11">
        <name>FAD</name>
        <dbReference type="ChEBI" id="CHEBI:57692"/>
    </cofactor>
    <text evidence="11">Binds 1 FAD per subunit.</text>
</comment>
<dbReference type="SUPFAM" id="SSF52343">
    <property type="entry name" value="Ferredoxin reductase-like, C-terminal NADP-linked domain"/>
    <property type="match status" value="1"/>
</dbReference>
<comment type="subunit">
    <text evidence="11">Heterotetramer of 2 PyrK and 2 PyrD type B subunits.</text>
</comment>
<dbReference type="EMBL" id="JAJJPB010000001">
    <property type="protein sequence ID" value="MCC9293393.1"/>
    <property type="molecule type" value="Genomic_DNA"/>
</dbReference>
<keyword evidence="7 11" id="KW-0665">Pyrimidine biosynthesis</keyword>
<keyword evidence="3 11" id="KW-0285">Flavoprotein</keyword>
<comment type="similarity">
    <text evidence="1 11">Belongs to the PyrK family.</text>
</comment>
<dbReference type="InterPro" id="IPR017927">
    <property type="entry name" value="FAD-bd_FR_type"/>
</dbReference>
<feature type="domain" description="FAD-binding FR-type" evidence="12">
    <location>
        <begin position="5"/>
        <end position="99"/>
    </location>
</feature>
<evidence type="ECO:0000256" key="2">
    <source>
        <dbReference type="ARBA" id="ARBA00022448"/>
    </source>
</evidence>
<keyword evidence="4 11" id="KW-0001">2Fe-2S</keyword>
<evidence type="ECO:0000256" key="6">
    <source>
        <dbReference type="ARBA" id="ARBA00022827"/>
    </source>
</evidence>
<dbReference type="SUPFAM" id="SSF63380">
    <property type="entry name" value="Riboflavin synthase domain-like"/>
    <property type="match status" value="1"/>
</dbReference>
<evidence type="ECO:0000256" key="1">
    <source>
        <dbReference type="ARBA" id="ARBA00006422"/>
    </source>
</evidence>
<sequence>MEDKLNYTCKEVYGNTEISDNIYQLEVSGSFRGNPGQFYMLRCWEKEPVLSRPISIHALEKNKITFLYRVIGNGTKKLCNLKRGDKINLLGPLGNGFNMKKLEGNIAVITGGIGIAPMFYLVVDMINHNLISSENRKNLKVDLYAGFKDEIYSVEKFRSLVDNVYITTESGKYGKRGFVTEGFKPEFYDMVLCCGPEVMMKKVAEGCVRKKVAVYMSMERRMACGIGACLGCACNTIFGNKKVCKDGPVFSGRELVW</sequence>
<feature type="binding site" evidence="11">
    <location>
        <position position="232"/>
    </location>
    <ligand>
        <name>[2Fe-2S] cluster</name>
        <dbReference type="ChEBI" id="CHEBI:190135"/>
    </ligand>
</feature>
<evidence type="ECO:0000313" key="13">
    <source>
        <dbReference type="EMBL" id="MCC9293393.1"/>
    </source>
</evidence>
<dbReference type="Pfam" id="PF10418">
    <property type="entry name" value="DHODB_Fe-S_bind"/>
    <property type="match status" value="1"/>
</dbReference>
<feature type="binding site" evidence="11">
    <location>
        <begin position="74"/>
        <end position="75"/>
    </location>
    <ligand>
        <name>FAD</name>
        <dbReference type="ChEBI" id="CHEBI:57692"/>
    </ligand>
</feature>
<dbReference type="InterPro" id="IPR017938">
    <property type="entry name" value="Riboflavin_synthase-like_b-brl"/>
</dbReference>
<dbReference type="InterPro" id="IPR037117">
    <property type="entry name" value="Dihydroorotate_DH_ele_sf"/>
</dbReference>
<keyword evidence="14" id="KW-1185">Reference proteome</keyword>
<dbReference type="HAMAP" id="MF_01211">
    <property type="entry name" value="DHODB_Fe_S_bind"/>
    <property type="match status" value="1"/>
</dbReference>
<dbReference type="InterPro" id="IPR023455">
    <property type="entry name" value="Dihydroorotate_DHASE_ETsu"/>
</dbReference>
<comment type="function">
    <text evidence="11">Responsible for channeling the electrons from the oxidation of dihydroorotate from the FMN redox center in the PyrD type B subunit to the ultimate electron acceptor NAD(+).</text>
</comment>
<dbReference type="InterPro" id="IPR050353">
    <property type="entry name" value="PyrK_electron_transfer"/>
</dbReference>
<dbReference type="Gene3D" id="3.40.50.80">
    <property type="entry name" value="Nucleotide-binding domain of ferredoxin-NADP reductase (FNR) module"/>
    <property type="match status" value="1"/>
</dbReference>
<dbReference type="PANTHER" id="PTHR43513:SF3">
    <property type="entry name" value="DIHYDROOROTATE DEHYDROGENASE B (NAD(+)), ELECTRON TRANSFER SUBUNIT-RELATED"/>
    <property type="match status" value="1"/>
</dbReference>
<dbReference type="Gene3D" id="2.10.240.10">
    <property type="entry name" value="Dihydroorotate dehydrogenase, electron transfer subunit"/>
    <property type="match status" value="1"/>
</dbReference>
<dbReference type="InterPro" id="IPR012165">
    <property type="entry name" value="Cyt_c3_hydrogenase_gsu"/>
</dbReference>
<keyword evidence="9 11" id="KW-0408">Iron</keyword>
<feature type="binding site" evidence="11">
    <location>
        <begin position="52"/>
        <end position="55"/>
    </location>
    <ligand>
        <name>FAD</name>
        <dbReference type="ChEBI" id="CHEBI:57692"/>
    </ligand>
</feature>
<dbReference type="InterPro" id="IPR019480">
    <property type="entry name" value="Dihydroorotate_DH_Fe-S-bd"/>
</dbReference>
<dbReference type="RefSeq" id="WP_229980434.1">
    <property type="nucleotide sequence ID" value="NZ_JAJJPB010000001.1"/>
</dbReference>
<comment type="pathway">
    <text evidence="11">Pyrimidine metabolism; UMP biosynthesis via de novo pathway; orotate from (S)-dihydroorotate (NAD(+) route): step 1/1.</text>
</comment>
<evidence type="ECO:0000256" key="7">
    <source>
        <dbReference type="ARBA" id="ARBA00022975"/>
    </source>
</evidence>
<accession>A0ABS8N0S9</accession>
<feature type="binding site" evidence="11">
    <location>
        <position position="224"/>
    </location>
    <ligand>
        <name>[2Fe-2S] cluster</name>
        <dbReference type="ChEBI" id="CHEBI:190135"/>
    </ligand>
</feature>
<dbReference type="PANTHER" id="PTHR43513">
    <property type="entry name" value="DIHYDROOROTATE DEHYDROGENASE B (NAD(+)), ELECTRON TRANSFER SUBUNIT"/>
    <property type="match status" value="1"/>
</dbReference>
<evidence type="ECO:0000256" key="5">
    <source>
        <dbReference type="ARBA" id="ARBA00022723"/>
    </source>
</evidence>
<comment type="caution">
    <text evidence="13">The sequence shown here is derived from an EMBL/GenBank/DDBJ whole genome shotgun (WGS) entry which is preliminary data.</text>
</comment>
<name>A0ABS8N0S9_9CLOT</name>
<evidence type="ECO:0000256" key="3">
    <source>
        <dbReference type="ARBA" id="ARBA00022630"/>
    </source>
</evidence>
<evidence type="ECO:0000256" key="4">
    <source>
        <dbReference type="ARBA" id="ARBA00022714"/>
    </source>
</evidence>
<feature type="binding site" evidence="11">
    <location>
        <begin position="67"/>
        <end position="69"/>
    </location>
    <ligand>
        <name>FAD</name>
        <dbReference type="ChEBI" id="CHEBI:57692"/>
    </ligand>
</feature>
<comment type="cofactor">
    <cofactor evidence="11">
        <name>[2Fe-2S] cluster</name>
        <dbReference type="ChEBI" id="CHEBI:190135"/>
    </cofactor>
    <text evidence="11">Binds 1 [2Fe-2S] cluster per subunit.</text>
</comment>
<feature type="binding site" evidence="11">
    <location>
        <position position="229"/>
    </location>
    <ligand>
        <name>[2Fe-2S] cluster</name>
        <dbReference type="ChEBI" id="CHEBI:190135"/>
    </ligand>
</feature>
<dbReference type="InterPro" id="IPR039261">
    <property type="entry name" value="FNR_nucleotide-bd"/>
</dbReference>
<evidence type="ECO:0000256" key="10">
    <source>
        <dbReference type="ARBA" id="ARBA00023014"/>
    </source>
</evidence>
<dbReference type="Gene3D" id="2.40.30.10">
    <property type="entry name" value="Translation factors"/>
    <property type="match status" value="1"/>
</dbReference>
<evidence type="ECO:0000256" key="11">
    <source>
        <dbReference type="HAMAP-Rule" id="MF_01211"/>
    </source>
</evidence>
<proteinExistence type="inferred from homology"/>
<evidence type="ECO:0000256" key="8">
    <source>
        <dbReference type="ARBA" id="ARBA00022982"/>
    </source>
</evidence>
<evidence type="ECO:0000313" key="14">
    <source>
        <dbReference type="Proteomes" id="UP001165422"/>
    </source>
</evidence>
<evidence type="ECO:0000256" key="9">
    <source>
        <dbReference type="ARBA" id="ARBA00023004"/>
    </source>
</evidence>
<keyword evidence="10 11" id="KW-0411">Iron-sulfur</keyword>
<keyword evidence="2 11" id="KW-0813">Transport</keyword>
<keyword evidence="5 11" id="KW-0479">Metal-binding</keyword>
<evidence type="ECO:0000259" key="12">
    <source>
        <dbReference type="PROSITE" id="PS51384"/>
    </source>
</evidence>
<organism evidence="13 14">
    <name type="scientific">Clostridium aromativorans</name>
    <dbReference type="NCBI Taxonomy" id="2836848"/>
    <lineage>
        <taxon>Bacteria</taxon>
        <taxon>Bacillati</taxon>
        <taxon>Bacillota</taxon>
        <taxon>Clostridia</taxon>
        <taxon>Eubacteriales</taxon>
        <taxon>Clostridiaceae</taxon>
        <taxon>Clostridium</taxon>
    </lineage>
</organism>
<protein>
    <recommendedName>
        <fullName evidence="11">Dihydroorotate dehydrogenase B (NAD(+)), electron transfer subunit</fullName>
    </recommendedName>
    <alternativeName>
        <fullName evidence="11">Dihydroorotate oxidase B, electron transfer subunit</fullName>
    </alternativeName>
</protein>
<keyword evidence="8 11" id="KW-0249">Electron transport</keyword>
<keyword evidence="6 11" id="KW-0274">FAD</keyword>
<reference evidence="13" key="1">
    <citation type="submission" date="2021-11" db="EMBL/GenBank/DDBJ databases">
        <authorList>
            <person name="Qingchun L."/>
            <person name="Dong Z."/>
            <person name="Zongwei Q."/>
            <person name="Jia Z."/>
            <person name="Duotao L."/>
        </authorList>
    </citation>
    <scope>NUCLEOTIDE SEQUENCE</scope>
    <source>
        <strain evidence="13">WLY-B-L2</strain>
    </source>
</reference>
<dbReference type="NCBIfam" id="NF000798">
    <property type="entry name" value="PRK00054.1-3"/>
    <property type="match status" value="1"/>
</dbReference>